<proteinExistence type="predicted"/>
<feature type="region of interest" description="Disordered" evidence="1">
    <location>
        <begin position="152"/>
        <end position="171"/>
    </location>
</feature>
<dbReference type="OrthoDB" id="372449at2759"/>
<feature type="region of interest" description="Disordered" evidence="1">
    <location>
        <begin position="20"/>
        <end position="143"/>
    </location>
</feature>
<feature type="compositionally biased region" description="Basic residues" evidence="1">
    <location>
        <begin position="465"/>
        <end position="477"/>
    </location>
</feature>
<dbReference type="AlphaFoldDB" id="A0A0J9W556"/>
<feature type="compositionally biased region" description="Low complexity" evidence="1">
    <location>
        <begin position="370"/>
        <end position="384"/>
    </location>
</feature>
<feature type="compositionally biased region" description="Basic residues" evidence="1">
    <location>
        <begin position="1147"/>
        <end position="1158"/>
    </location>
</feature>
<reference evidence="2 3" key="1">
    <citation type="submission" date="2011-08" db="EMBL/GenBank/DDBJ databases">
        <title>The Genome Sequence of Plasmodium vivax Mauritania I.</title>
        <authorList>
            <consortium name="The Broad Institute Genome Sequencing Platform"/>
            <consortium name="The Broad Institute Genome Sequencing Center for Infectious Disease"/>
            <person name="Neafsey D."/>
            <person name="Carlton J."/>
            <person name="Barnwell J."/>
            <person name="Collins W."/>
            <person name="Escalante A."/>
            <person name="Mullikin J."/>
            <person name="Saul A."/>
            <person name="Guigo R."/>
            <person name="Camara F."/>
            <person name="Young S.K."/>
            <person name="Zeng Q."/>
            <person name="Gargeya S."/>
            <person name="Fitzgerald M."/>
            <person name="Haas B."/>
            <person name="Abouelleil A."/>
            <person name="Alvarado L."/>
            <person name="Arachchi H.M."/>
            <person name="Berlin A."/>
            <person name="Brown A."/>
            <person name="Chapman S.B."/>
            <person name="Chen Z."/>
            <person name="Dunbar C."/>
            <person name="Freedman E."/>
            <person name="Gearin G."/>
            <person name="Gellesch M."/>
            <person name="Goldberg J."/>
            <person name="Griggs A."/>
            <person name="Gujja S."/>
            <person name="Heiman D."/>
            <person name="Howarth C."/>
            <person name="Larson L."/>
            <person name="Lui A."/>
            <person name="MacDonald P.J.P."/>
            <person name="Montmayeur A."/>
            <person name="Murphy C."/>
            <person name="Neiman D."/>
            <person name="Pearson M."/>
            <person name="Priest M."/>
            <person name="Roberts A."/>
            <person name="Saif S."/>
            <person name="Shea T."/>
            <person name="Shenoy N."/>
            <person name="Sisk P."/>
            <person name="Stolte C."/>
            <person name="Sykes S."/>
            <person name="Wortman J."/>
            <person name="Nusbaum C."/>
            <person name="Birren B."/>
        </authorList>
    </citation>
    <scope>NUCLEOTIDE SEQUENCE [LARGE SCALE GENOMIC DNA]</scope>
    <source>
        <strain evidence="2 3">Mauritania I</strain>
    </source>
</reference>
<feature type="region of interest" description="Disordered" evidence="1">
    <location>
        <begin position="891"/>
        <end position="915"/>
    </location>
</feature>
<name>A0A0J9W556_PLAVI</name>
<feature type="region of interest" description="Disordered" evidence="1">
    <location>
        <begin position="332"/>
        <end position="499"/>
    </location>
</feature>
<feature type="compositionally biased region" description="Basic and acidic residues" evidence="1">
    <location>
        <begin position="20"/>
        <end position="30"/>
    </location>
</feature>
<sequence length="1171" mass="127558">MEVDFVSAQGRDARGLLFERGEEVGEHAGEETGAAAETAGEAAGEHAGEEAGAAEKPLPQSIILEGVEDCAERKPPSEADSPPRKVPICEKQQLGGGPNGADMRVVKIKVGESEKTEEGATCREESLHRGKNELPQLDEPHVERGNTLAGRHTNRSRHVTPNRHVTPSRQGERERINQLYRNSKSTNIKLYKRMYQSYLLLRKEQNELLAQNRRKEERNKKLKYEMNSLRGGSYYTNFFFKNDADNLLEDLASGISNIWKWMDMEGRRLPGKNAPGGEPHGGDACKRDGEAACERDGEPARERDGEAACQRDDEAAFQCDGEPLGEYAHAQNEVPTGGSAAGGPSCGRGAAPSEDRPDDHPGGCEPKSDSPPGGAQPSGAQPSGEQPDGEQPDGEQPSGEDSSGVLPNGGRCPIANEHRTYTTSDVPMESSPHINEKETTPTMEGIPPLGRITQQATTHSGGPPKKVHFVKGGYKHPHRDDRNGVNLPPSYKSSSQDEKIEKKNSFLWEKESRPVKRGGVKYGQLHNRFAAQERSSTRVEKEPSSLASVECPKDNIIDYIKGRLSSGGRIPGKAVLPSDQSPPMGAHPSRIRPNDDPNKTAIKEGENLLFHICHCRENKYVPLNVGSFFVAPPKRTRPDEDFSLGPLRKCMGFIFRSEMHSSQGEMHIIQSEMHSSQGEMHIIQSEMHNGCSNAPPGGVPLANVTPNKCAPNEQKGAPPIGPSKGEETKKTRLVAKEVELKKGNKTERLEEGGERQSLKRGRSGRKRLLRVDRSGRPTGGGSSQNCHLKGGKYDAQEMDVGLGSKFGLVMRRKGSRRRGDSCGRRDPWGRLSFKVVPKKEEGEGEEISPPVVKVKTARLAPHAKGLPHHVRFVRIGRGCYHPRRSQHARRCLAEDPKGEKTQNGEKGQPIELPPNVCGNSGADEKADEGADAVTIGKGDNVVGGDTPEGNAATPLCSAITPEQQNTPLIHPNDGAPHGCPQRENGSSANLSSLKEALAKHVQSLDLPSRRIDSFEAESQDAVTIIGIQIKLREGHICFHLDGLSSIEESVRAWVKKNEQVLSSYVGGSESTAPTGSTASIAPIASTLKHYRVDVLTFMCVFLDALENCVEEFPFYLSLSLEEIFCVRGCAARGPGGEAPQKELHQREFHRKASAKGRGTKVTTRREDAKVV</sequence>
<feature type="compositionally biased region" description="Basic and acidic residues" evidence="1">
    <location>
        <begin position="280"/>
        <end position="309"/>
    </location>
</feature>
<feature type="compositionally biased region" description="Basic residues" evidence="1">
    <location>
        <begin position="758"/>
        <end position="768"/>
    </location>
</feature>
<organism evidence="2 3">
    <name type="scientific">Plasmodium vivax Mauritania I</name>
    <dbReference type="NCBI Taxonomy" id="1035515"/>
    <lineage>
        <taxon>Eukaryota</taxon>
        <taxon>Sar</taxon>
        <taxon>Alveolata</taxon>
        <taxon>Apicomplexa</taxon>
        <taxon>Aconoidasida</taxon>
        <taxon>Haemosporida</taxon>
        <taxon>Plasmodiidae</taxon>
        <taxon>Plasmodium</taxon>
        <taxon>Plasmodium (Plasmodium)</taxon>
    </lineage>
</organism>
<evidence type="ECO:0000313" key="2">
    <source>
        <dbReference type="EMBL" id="KMZ95558.1"/>
    </source>
</evidence>
<feature type="region of interest" description="Disordered" evidence="1">
    <location>
        <begin position="570"/>
        <end position="595"/>
    </location>
</feature>
<feature type="compositionally biased region" description="Basic and acidic residues" evidence="1">
    <location>
        <begin position="724"/>
        <end position="757"/>
    </location>
</feature>
<dbReference type="Proteomes" id="UP000053776">
    <property type="component" value="Unassembled WGS sequence"/>
</dbReference>
<evidence type="ECO:0000313" key="3">
    <source>
        <dbReference type="Proteomes" id="UP000053776"/>
    </source>
</evidence>
<accession>A0A0J9W556</accession>
<feature type="compositionally biased region" description="Basic and acidic residues" evidence="1">
    <location>
        <begin position="353"/>
        <end position="368"/>
    </location>
</feature>
<gene>
    <name evidence="2" type="ORF">PVMG_04351</name>
</gene>
<feature type="compositionally biased region" description="Basic and acidic residues" evidence="1">
    <location>
        <begin position="891"/>
        <end position="903"/>
    </location>
</feature>
<feature type="compositionally biased region" description="Low complexity" evidence="1">
    <location>
        <begin position="31"/>
        <end position="42"/>
    </location>
</feature>
<feature type="region of interest" description="Disordered" evidence="1">
    <location>
        <begin position="1136"/>
        <end position="1171"/>
    </location>
</feature>
<evidence type="ECO:0000256" key="1">
    <source>
        <dbReference type="SAM" id="MobiDB-lite"/>
    </source>
</evidence>
<protein>
    <submittedName>
        <fullName evidence="2">Uncharacterized protein</fullName>
    </submittedName>
</protein>
<feature type="compositionally biased region" description="Basic and acidic residues" evidence="1">
    <location>
        <begin position="70"/>
        <end position="83"/>
    </location>
</feature>
<feature type="region of interest" description="Disordered" evidence="1">
    <location>
        <begin position="270"/>
        <end position="309"/>
    </location>
</feature>
<feature type="compositionally biased region" description="Basic and acidic residues" evidence="1">
    <location>
        <begin position="109"/>
        <end position="143"/>
    </location>
</feature>
<feature type="compositionally biased region" description="Basic residues" evidence="1">
    <location>
        <begin position="152"/>
        <end position="161"/>
    </location>
</feature>
<dbReference type="EMBL" id="KQ234984">
    <property type="protein sequence ID" value="KMZ95558.1"/>
    <property type="molecule type" value="Genomic_DNA"/>
</dbReference>
<feature type="region of interest" description="Disordered" evidence="1">
    <location>
        <begin position="707"/>
        <end position="791"/>
    </location>
</feature>